<proteinExistence type="predicted"/>
<dbReference type="KEGG" id="psco:LY89DRAFT_697339"/>
<reference evidence="2 3" key="1">
    <citation type="submission" date="2015-10" db="EMBL/GenBank/DDBJ databases">
        <title>Full genome of DAOMC 229536 Phialocephala scopiformis, a fungal endophyte of spruce producing the potent anti-insectan compound rugulosin.</title>
        <authorList>
            <consortium name="DOE Joint Genome Institute"/>
            <person name="Walker A.K."/>
            <person name="Frasz S.L."/>
            <person name="Seifert K.A."/>
            <person name="Miller J.D."/>
            <person name="Mondo S.J."/>
            <person name="Labutti K."/>
            <person name="Lipzen A."/>
            <person name="Dockter R."/>
            <person name="Kennedy M."/>
            <person name="Grigoriev I.V."/>
            <person name="Spatafora J.W."/>
        </authorList>
    </citation>
    <scope>NUCLEOTIDE SEQUENCE [LARGE SCALE GENOMIC DNA]</scope>
    <source>
        <strain evidence="2 3">CBS 120377</strain>
    </source>
</reference>
<dbReference type="EMBL" id="KQ947415">
    <property type="protein sequence ID" value="KUJ17133.1"/>
    <property type="molecule type" value="Genomic_DNA"/>
</dbReference>
<dbReference type="GO" id="GO:0016787">
    <property type="term" value="F:hydrolase activity"/>
    <property type="evidence" value="ECO:0007669"/>
    <property type="project" value="UniProtKB-KW"/>
</dbReference>
<dbReference type="OrthoDB" id="249703at2759"/>
<organism evidence="2 3">
    <name type="scientific">Mollisia scopiformis</name>
    <name type="common">Conifer needle endophyte fungus</name>
    <name type="synonym">Phialocephala scopiformis</name>
    <dbReference type="NCBI Taxonomy" id="149040"/>
    <lineage>
        <taxon>Eukaryota</taxon>
        <taxon>Fungi</taxon>
        <taxon>Dikarya</taxon>
        <taxon>Ascomycota</taxon>
        <taxon>Pezizomycotina</taxon>
        <taxon>Leotiomycetes</taxon>
        <taxon>Helotiales</taxon>
        <taxon>Mollisiaceae</taxon>
        <taxon>Mollisia</taxon>
    </lineage>
</organism>
<dbReference type="InterPro" id="IPR029058">
    <property type="entry name" value="AB_hydrolase_fold"/>
</dbReference>
<dbReference type="PANTHER" id="PTHR22946:SF12">
    <property type="entry name" value="CONIDIAL PIGMENT BIOSYNTHESIS PROTEIN AYG1 (AFU_ORTHOLOGUE AFUA_2G17550)"/>
    <property type="match status" value="1"/>
</dbReference>
<feature type="domain" description="BAAT/Acyl-CoA thioester hydrolase C-terminal" evidence="1">
    <location>
        <begin position="230"/>
        <end position="263"/>
    </location>
</feature>
<dbReference type="SUPFAM" id="SSF53474">
    <property type="entry name" value="alpha/beta-Hydrolases"/>
    <property type="match status" value="1"/>
</dbReference>
<dbReference type="Proteomes" id="UP000070700">
    <property type="component" value="Unassembled WGS sequence"/>
</dbReference>
<sequence length="397" mass="43995">MECAQSTPNTLTQGFGSKSTVFPLSNETQFSFTLQGTLSYSDGYGANPGEVLTAAANITPSDFESYYRAFYYLAKHIYNTSQQIDSKRYPVSAREALFRSSTYFRSSPFYLIGNISDPRLYSTWEQQVTAFNEAISLLPVPGYRITLPGPEFQIPVIFYPASNDDVERPTILVGSGYDGAQEESLHYMGFEALSRGYNFATYEGPGQPTVRRDQQIGFIPQWEKVVTPVVDYLSSHPKVDADAIALVGISFGGTLAPLASAHEHRLAAEWPSDLIQQYNHTNSQNCSSFDEAVLAIAANSSWPTSIRWFINQGLWAFNTRSPYDLLQQFSQYTLTTELLRDITCPVFVGMGLDDSASIQAPMVAEALGQNATLFRFGADVGAGEHCQIGAESFFWLR</sequence>
<evidence type="ECO:0000313" key="2">
    <source>
        <dbReference type="EMBL" id="KUJ17133.1"/>
    </source>
</evidence>
<keyword evidence="3" id="KW-1185">Reference proteome</keyword>
<dbReference type="Gene3D" id="1.20.1440.110">
    <property type="entry name" value="acylaminoacyl peptidase"/>
    <property type="match status" value="1"/>
</dbReference>
<dbReference type="Gene3D" id="3.40.50.1820">
    <property type="entry name" value="alpha/beta hydrolase"/>
    <property type="match status" value="1"/>
</dbReference>
<evidence type="ECO:0000313" key="3">
    <source>
        <dbReference type="Proteomes" id="UP000070700"/>
    </source>
</evidence>
<name>A0A194XAD3_MOLSC</name>
<protein>
    <submittedName>
        <fullName evidence="2">2,6-dihydropseudooxynicotine hydrolase</fullName>
    </submittedName>
</protein>
<dbReference type="PANTHER" id="PTHR22946">
    <property type="entry name" value="DIENELACTONE HYDROLASE DOMAIN-CONTAINING PROTEIN-RELATED"/>
    <property type="match status" value="1"/>
</dbReference>
<dbReference type="InterPro" id="IPR050261">
    <property type="entry name" value="FrsA_esterase"/>
</dbReference>
<dbReference type="InterPro" id="IPR014940">
    <property type="entry name" value="BAAT_C"/>
</dbReference>
<evidence type="ECO:0000259" key="1">
    <source>
        <dbReference type="Pfam" id="PF08840"/>
    </source>
</evidence>
<dbReference type="Pfam" id="PF08840">
    <property type="entry name" value="BAAT_C"/>
    <property type="match status" value="1"/>
</dbReference>
<dbReference type="AlphaFoldDB" id="A0A194XAD3"/>
<keyword evidence="2" id="KW-0378">Hydrolase</keyword>
<accession>A0A194XAD3</accession>
<dbReference type="InParanoid" id="A0A194XAD3"/>
<dbReference type="GeneID" id="28826620"/>
<gene>
    <name evidence="2" type="ORF">LY89DRAFT_697339</name>
</gene>
<dbReference type="RefSeq" id="XP_018071488.1">
    <property type="nucleotide sequence ID" value="XM_018216894.1"/>
</dbReference>